<dbReference type="EMBL" id="QUNO01000010">
    <property type="protein sequence ID" value="REH42620.1"/>
    <property type="molecule type" value="Genomic_DNA"/>
</dbReference>
<evidence type="ECO:0000259" key="16">
    <source>
        <dbReference type="Pfam" id="PF03460"/>
    </source>
</evidence>
<comment type="similarity">
    <text evidence="4">Belongs to the nitrite and sulfite reductase 4Fe-4S domain family.</text>
</comment>
<dbReference type="PRINTS" id="PR00397">
    <property type="entry name" value="SIROHAEM"/>
</dbReference>
<dbReference type="GO" id="GO:0046872">
    <property type="term" value="F:metal ion binding"/>
    <property type="evidence" value="ECO:0007669"/>
    <property type="project" value="UniProtKB-KW"/>
</dbReference>
<dbReference type="AlphaFoldDB" id="A0A3E0HCP0"/>
<evidence type="ECO:0000313" key="17">
    <source>
        <dbReference type="EMBL" id="REH42620.1"/>
    </source>
</evidence>
<dbReference type="RefSeq" id="WP_116177442.1">
    <property type="nucleotide sequence ID" value="NZ_CP144375.1"/>
</dbReference>
<name>A0A3E0HCP0_9PSEU</name>
<evidence type="ECO:0000256" key="13">
    <source>
        <dbReference type="ARBA" id="ARBA00049518"/>
    </source>
</evidence>
<dbReference type="EC" id="1.8.7.1" evidence="5"/>
<dbReference type="FunFam" id="3.30.413.10:FF:000009">
    <property type="entry name" value="Sulfite reductase [ferredoxin]"/>
    <property type="match status" value="1"/>
</dbReference>
<evidence type="ECO:0000256" key="7">
    <source>
        <dbReference type="ARBA" id="ARBA00022617"/>
    </source>
</evidence>
<evidence type="ECO:0000256" key="9">
    <source>
        <dbReference type="ARBA" id="ARBA00022784"/>
    </source>
</evidence>
<keyword evidence="12" id="KW-0411">Iron-sulfur</keyword>
<dbReference type="GO" id="GO:0051539">
    <property type="term" value="F:4 iron, 4 sulfur cluster binding"/>
    <property type="evidence" value="ECO:0007669"/>
    <property type="project" value="UniProtKB-KW"/>
</dbReference>
<dbReference type="GO" id="GO:0050311">
    <property type="term" value="F:sulfite reductase (ferredoxin) activity"/>
    <property type="evidence" value="ECO:0007669"/>
    <property type="project" value="UniProtKB-EC"/>
</dbReference>
<keyword evidence="18" id="KW-1185">Reference proteome</keyword>
<evidence type="ECO:0000256" key="1">
    <source>
        <dbReference type="ARBA" id="ARBA00001929"/>
    </source>
</evidence>
<feature type="domain" description="Nitrite/Sulfite reductase ferredoxin-like" evidence="16">
    <location>
        <begin position="340"/>
        <end position="405"/>
    </location>
</feature>
<dbReference type="Proteomes" id="UP000256269">
    <property type="component" value="Unassembled WGS sequence"/>
</dbReference>
<dbReference type="OrthoDB" id="3189055at2"/>
<evidence type="ECO:0000259" key="15">
    <source>
        <dbReference type="Pfam" id="PF01077"/>
    </source>
</evidence>
<protein>
    <recommendedName>
        <fullName evidence="5">assimilatory sulfite reductase (ferredoxin)</fullName>
        <ecNumber evidence="5">1.8.7.1</ecNumber>
    </recommendedName>
</protein>
<evidence type="ECO:0000256" key="14">
    <source>
        <dbReference type="SAM" id="MobiDB-lite"/>
    </source>
</evidence>
<dbReference type="InterPro" id="IPR045854">
    <property type="entry name" value="NO2/SO3_Rdtase_4Fe4S_sf"/>
</dbReference>
<dbReference type="InterPro" id="IPR051329">
    <property type="entry name" value="NIR_SIR_4Fe-4S"/>
</dbReference>
<proteinExistence type="inferred from homology"/>
<comment type="caution">
    <text evidence="17">The sequence shown here is derived from an EMBL/GenBank/DDBJ whole genome shotgun (WGS) entry which is preliminary data.</text>
</comment>
<evidence type="ECO:0000256" key="10">
    <source>
        <dbReference type="ARBA" id="ARBA00023002"/>
    </source>
</evidence>
<dbReference type="Pfam" id="PF03460">
    <property type="entry name" value="NIR_SIR_ferr"/>
    <property type="match status" value="2"/>
</dbReference>
<dbReference type="InterPro" id="IPR005117">
    <property type="entry name" value="NiRdtase/SiRdtase_haem-b_fer"/>
</dbReference>
<evidence type="ECO:0000256" key="11">
    <source>
        <dbReference type="ARBA" id="ARBA00023004"/>
    </source>
</evidence>
<evidence type="ECO:0000256" key="4">
    <source>
        <dbReference type="ARBA" id="ARBA00010429"/>
    </source>
</evidence>
<sequence length="560" mass="62054">MVPPAAPPKRGHARRGEGQWALGYREPLNPNERSKKDDNPLNVRARIENIYAHGGFDSIDPADLRGRFRWYGLYTQRKPGIDGGRTAVLEPEELDDRYFMMRVRIDGGALTTEQLRVIGEIGELYARDTADITDRQNIQYHWIRIEDVPAIWQKLEAVGLSTTEACGDCPRVVLGSPVAGISADEIIDGTWAIEEINRRYIGDPKYSNLPRKFKSAISGQQDIVHEINDIAFVGVEHPEHGPGFDLWVGGGLSTNPMLGKRLGAWVPLEEVPDVWEGVVSVFRDYGYRRLRHRARIKFLVADWGPERFREVLETEYLKRTLIDGPAPEAPAVPIDHVGVHKQKDGKRYVGAAPIAGRVSGSILVELAKAAERAGSGRVRLTPHQKVVVLDVAESDVEQLSADLAKLGLQSNPSPWRRSTMACTGIEFCKLAIVETKQRAADLITALEERLADLNSQLDVPVTVHINGCPNSCARIQTADIGLKGMIVTQADGTQGEGFQVHLGGGLGLDSGFGRKLRGHKVTAAELNDYVERVVRRFVEQRTEGERFAQWAARAEEGDLR</sequence>
<keyword evidence="10" id="KW-0560">Oxidoreductase</keyword>
<dbReference type="InterPro" id="IPR036136">
    <property type="entry name" value="Nit/Sulf_reduc_fer-like_dom_sf"/>
</dbReference>
<dbReference type="PROSITE" id="PS00365">
    <property type="entry name" value="NIR_SIR"/>
    <property type="match status" value="1"/>
</dbReference>
<feature type="region of interest" description="Disordered" evidence="14">
    <location>
        <begin position="1"/>
        <end position="40"/>
    </location>
</feature>
<keyword evidence="8" id="KW-0479">Metal-binding</keyword>
<comment type="catalytic activity">
    <reaction evidence="13">
        <text>hydrogen sulfide + 6 oxidized [2Fe-2S]-[ferredoxin] + 3 H2O = sulfite + 6 reduced [2Fe-2S]-[ferredoxin] + 7 H(+)</text>
        <dbReference type="Rhea" id="RHEA:23132"/>
        <dbReference type="Rhea" id="RHEA-COMP:10000"/>
        <dbReference type="Rhea" id="RHEA-COMP:10001"/>
        <dbReference type="ChEBI" id="CHEBI:15377"/>
        <dbReference type="ChEBI" id="CHEBI:15378"/>
        <dbReference type="ChEBI" id="CHEBI:17359"/>
        <dbReference type="ChEBI" id="CHEBI:29919"/>
        <dbReference type="ChEBI" id="CHEBI:33737"/>
        <dbReference type="ChEBI" id="CHEBI:33738"/>
        <dbReference type="EC" id="1.8.7.1"/>
    </reaction>
</comment>
<dbReference type="InterPro" id="IPR006066">
    <property type="entry name" value="NO2/SO3_Rdtase_FeS/sirohaem_BS"/>
</dbReference>
<evidence type="ECO:0000256" key="8">
    <source>
        <dbReference type="ARBA" id="ARBA00022723"/>
    </source>
</evidence>
<feature type="domain" description="Nitrite/Sulfite reductase ferredoxin-like" evidence="16">
    <location>
        <begin position="95"/>
        <end position="158"/>
    </location>
</feature>
<comment type="function">
    <text evidence="3">Catalyzes the reduction of sulfite to sulfide, a step in the biosynthesis of sulfur-containing amino acids and cofactors.</text>
</comment>
<reference evidence="17 18" key="1">
    <citation type="submission" date="2018-08" db="EMBL/GenBank/DDBJ databases">
        <title>Genomic Encyclopedia of Archaeal and Bacterial Type Strains, Phase II (KMG-II): from individual species to whole genera.</title>
        <authorList>
            <person name="Goeker M."/>
        </authorList>
    </citation>
    <scope>NUCLEOTIDE SEQUENCE [LARGE SCALE GENOMIC DNA]</scope>
    <source>
        <strain evidence="17 18">DSM 45791</strain>
    </source>
</reference>
<evidence type="ECO:0000256" key="12">
    <source>
        <dbReference type="ARBA" id="ARBA00023014"/>
    </source>
</evidence>
<dbReference type="InterPro" id="IPR006067">
    <property type="entry name" value="NO2/SO3_Rdtase_4Fe4S_dom"/>
</dbReference>
<keyword evidence="6" id="KW-0004">4Fe-4S</keyword>
<accession>A0A3E0HCP0</accession>
<dbReference type="SUPFAM" id="SSF56014">
    <property type="entry name" value="Nitrite and sulphite reductase 4Fe-4S domain-like"/>
    <property type="match status" value="2"/>
</dbReference>
<dbReference type="GO" id="GO:0020037">
    <property type="term" value="F:heme binding"/>
    <property type="evidence" value="ECO:0007669"/>
    <property type="project" value="InterPro"/>
</dbReference>
<gene>
    <name evidence="17" type="ORF">BCF44_110116</name>
</gene>
<evidence type="ECO:0000313" key="18">
    <source>
        <dbReference type="Proteomes" id="UP000256269"/>
    </source>
</evidence>
<dbReference type="Gene3D" id="3.90.480.20">
    <property type="match status" value="1"/>
</dbReference>
<keyword evidence="9" id="KW-0883">Thioether bond</keyword>
<dbReference type="PANTHER" id="PTHR32439">
    <property type="entry name" value="FERREDOXIN--NITRITE REDUCTASE, CHLOROPLASTIC"/>
    <property type="match status" value="1"/>
</dbReference>
<evidence type="ECO:0000256" key="6">
    <source>
        <dbReference type="ARBA" id="ARBA00022485"/>
    </source>
</evidence>
<dbReference type="Pfam" id="PF01077">
    <property type="entry name" value="NIR_SIR"/>
    <property type="match status" value="2"/>
</dbReference>
<evidence type="ECO:0000256" key="2">
    <source>
        <dbReference type="ARBA" id="ARBA00001966"/>
    </source>
</evidence>
<comment type="cofactor">
    <cofactor evidence="2">
        <name>[4Fe-4S] cluster</name>
        <dbReference type="ChEBI" id="CHEBI:49883"/>
    </cofactor>
</comment>
<evidence type="ECO:0000256" key="3">
    <source>
        <dbReference type="ARBA" id="ARBA00003247"/>
    </source>
</evidence>
<dbReference type="SUPFAM" id="SSF55124">
    <property type="entry name" value="Nitrite/Sulfite reductase N-terminal domain-like"/>
    <property type="match status" value="2"/>
</dbReference>
<comment type="cofactor">
    <cofactor evidence="1">
        <name>siroheme</name>
        <dbReference type="ChEBI" id="CHEBI:60052"/>
    </cofactor>
</comment>
<feature type="domain" description="Nitrite/sulphite reductase 4Fe-4S" evidence="15">
    <location>
        <begin position="166"/>
        <end position="318"/>
    </location>
</feature>
<evidence type="ECO:0000256" key="5">
    <source>
        <dbReference type="ARBA" id="ARBA00012353"/>
    </source>
</evidence>
<feature type="domain" description="Nitrite/sulphite reductase 4Fe-4S" evidence="15">
    <location>
        <begin position="417"/>
        <end position="553"/>
    </location>
</feature>
<organism evidence="17 18">
    <name type="scientific">Kutzneria buriramensis</name>
    <dbReference type="NCBI Taxonomy" id="1045776"/>
    <lineage>
        <taxon>Bacteria</taxon>
        <taxon>Bacillati</taxon>
        <taxon>Actinomycetota</taxon>
        <taxon>Actinomycetes</taxon>
        <taxon>Pseudonocardiales</taxon>
        <taxon>Pseudonocardiaceae</taxon>
        <taxon>Kutzneria</taxon>
    </lineage>
</organism>
<keyword evidence="7" id="KW-0349">Heme</keyword>
<dbReference type="FunFam" id="3.30.413.10:FF:000013">
    <property type="entry name" value="Sulfite reductase [ferredoxin]"/>
    <property type="match status" value="1"/>
</dbReference>
<dbReference type="PANTHER" id="PTHR32439:SF0">
    <property type="entry name" value="FERREDOXIN--NITRITE REDUCTASE, CHLOROPLASTIC"/>
    <property type="match status" value="1"/>
</dbReference>
<keyword evidence="11" id="KW-0408">Iron</keyword>
<dbReference type="Gene3D" id="3.30.413.10">
    <property type="entry name" value="Sulfite Reductase Hemoprotein, domain 1"/>
    <property type="match status" value="2"/>
</dbReference>